<dbReference type="SUPFAM" id="SSF46938">
    <property type="entry name" value="CRAL/TRIO N-terminal domain"/>
    <property type="match status" value="1"/>
</dbReference>
<reference evidence="1 2" key="2">
    <citation type="submission" date="2018-11" db="EMBL/GenBank/DDBJ databases">
        <authorList>
            <consortium name="Pathogen Informatics"/>
        </authorList>
    </citation>
    <scope>NUCLEOTIDE SEQUENCE [LARGE SCALE GENOMIC DNA]</scope>
    <source>
        <strain evidence="1 2">MHpl1</strain>
    </source>
</reference>
<dbReference type="InterPro" id="IPR053302">
    <property type="entry name" value="CRAL-TRIO_domain"/>
</dbReference>
<dbReference type="PANTHER" id="PTHR47159">
    <property type="entry name" value="PROTEIN CBG07705-RELATED"/>
    <property type="match status" value="1"/>
</dbReference>
<dbReference type="EMBL" id="UZAF01024198">
    <property type="protein sequence ID" value="VDO92688.1"/>
    <property type="molecule type" value="Genomic_DNA"/>
</dbReference>
<dbReference type="PANTHER" id="PTHR47159:SF1">
    <property type="entry name" value="CRAL-TRIO DOMAIN-CONTAINING PROTEIN F28H7.8"/>
    <property type="match status" value="1"/>
</dbReference>
<gene>
    <name evidence="1" type="ORF">HPLM_LOCUS21813</name>
</gene>
<dbReference type="OrthoDB" id="1434354at2759"/>
<name>A0A0N4XBS9_HAEPC</name>
<evidence type="ECO:0000313" key="3">
    <source>
        <dbReference type="WBParaSite" id="HPLM_0002182401-mRNA-1"/>
    </source>
</evidence>
<dbReference type="InterPro" id="IPR036273">
    <property type="entry name" value="CRAL/TRIO_N_dom_sf"/>
</dbReference>
<reference evidence="3" key="1">
    <citation type="submission" date="2017-02" db="UniProtKB">
        <authorList>
            <consortium name="WormBaseParasite"/>
        </authorList>
    </citation>
    <scope>IDENTIFICATION</scope>
</reference>
<evidence type="ECO:0000313" key="2">
    <source>
        <dbReference type="Proteomes" id="UP000268014"/>
    </source>
</evidence>
<dbReference type="AlphaFoldDB" id="A0A0N4XBS9"/>
<dbReference type="Gene3D" id="3.40.525.10">
    <property type="entry name" value="CRAL-TRIO lipid binding domain"/>
    <property type="match status" value="1"/>
</dbReference>
<evidence type="ECO:0000313" key="1">
    <source>
        <dbReference type="EMBL" id="VDO92688.1"/>
    </source>
</evidence>
<sequence length="132" mass="14932">MGSGTSSSPLVPPKKARFYLKSTFQMPPNAPAELDANVVAQVRSQVADLLHPRYDTHFNILRWLQSCEFNIPKTVHNLRKHLKWRKERHLDEDARGLQSCPITAEYAPVSIIGPNRKNGDRLIVVDQSGEAF</sequence>
<dbReference type="STRING" id="6290.A0A0N4XBS9"/>
<dbReference type="Proteomes" id="UP000268014">
    <property type="component" value="Unassembled WGS sequence"/>
</dbReference>
<accession>A0A0N4XBS9</accession>
<dbReference type="InterPro" id="IPR036865">
    <property type="entry name" value="CRAL-TRIO_dom_sf"/>
</dbReference>
<keyword evidence="2" id="KW-1185">Reference proteome</keyword>
<proteinExistence type="predicted"/>
<dbReference type="WBParaSite" id="HPLM_0002182401-mRNA-1">
    <property type="protein sequence ID" value="HPLM_0002182401-mRNA-1"/>
    <property type="gene ID" value="HPLM_0002182401"/>
</dbReference>
<protein>
    <submittedName>
        <fullName evidence="3">CRAL_TRIO_N domain-containing protein</fullName>
    </submittedName>
</protein>
<organism evidence="3">
    <name type="scientific">Haemonchus placei</name>
    <name type="common">Barber's pole worm</name>
    <dbReference type="NCBI Taxonomy" id="6290"/>
    <lineage>
        <taxon>Eukaryota</taxon>
        <taxon>Metazoa</taxon>
        <taxon>Ecdysozoa</taxon>
        <taxon>Nematoda</taxon>
        <taxon>Chromadorea</taxon>
        <taxon>Rhabditida</taxon>
        <taxon>Rhabditina</taxon>
        <taxon>Rhabditomorpha</taxon>
        <taxon>Strongyloidea</taxon>
        <taxon>Trichostrongylidae</taxon>
        <taxon>Haemonchus</taxon>
    </lineage>
</organism>